<dbReference type="AlphaFoldDB" id="A0A9W6Q5D6"/>
<name>A0A9W6Q5D6_9ACTN</name>
<protein>
    <submittedName>
        <fullName evidence="2">Uncharacterized protein</fullName>
    </submittedName>
</protein>
<organism evidence="2 3">
    <name type="scientific">Kitasatospora phosalacinea</name>
    <dbReference type="NCBI Taxonomy" id="2065"/>
    <lineage>
        <taxon>Bacteria</taxon>
        <taxon>Bacillati</taxon>
        <taxon>Actinomycetota</taxon>
        <taxon>Actinomycetes</taxon>
        <taxon>Kitasatosporales</taxon>
        <taxon>Streptomycetaceae</taxon>
        <taxon>Kitasatospora</taxon>
    </lineage>
</organism>
<reference evidence="2" key="1">
    <citation type="submission" date="2023-02" db="EMBL/GenBank/DDBJ databases">
        <title>Kitasatospora phosalacinea NBRC 14627.</title>
        <authorList>
            <person name="Ichikawa N."/>
            <person name="Sato H."/>
            <person name="Tonouchi N."/>
        </authorList>
    </citation>
    <scope>NUCLEOTIDE SEQUENCE</scope>
    <source>
        <strain evidence="2">NBRC 14627</strain>
    </source>
</reference>
<gene>
    <name evidence="2" type="ORF">Kpho02_25390</name>
</gene>
<evidence type="ECO:0000313" key="2">
    <source>
        <dbReference type="EMBL" id="GLW70240.1"/>
    </source>
</evidence>
<accession>A0A9W6Q5D6</accession>
<feature type="compositionally biased region" description="Low complexity" evidence="1">
    <location>
        <begin position="120"/>
        <end position="139"/>
    </location>
</feature>
<comment type="caution">
    <text evidence="2">The sequence shown here is derived from an EMBL/GenBank/DDBJ whole genome shotgun (WGS) entry which is preliminary data.</text>
</comment>
<evidence type="ECO:0000313" key="3">
    <source>
        <dbReference type="Proteomes" id="UP001165041"/>
    </source>
</evidence>
<proteinExistence type="predicted"/>
<sequence>MDRHRAGADAVRAVQPHLPGAAVDPTPGLPVERGEQVPAVGEVPGGGGQQPRHRAHRARGAVGQATRPGGRRPGPFRVVAHPLDQQPGQPLPLLPPTGAAICRPVTRWARFPTDSQAHFPASPAVAEPTAPSTPVTAAADSGSPPPHPQNRARSATAARMRHLTSPTVACPPRSVSTLPALGPSPPAPG</sequence>
<feature type="region of interest" description="Disordered" evidence="1">
    <location>
        <begin position="1"/>
        <end position="56"/>
    </location>
</feature>
<evidence type="ECO:0000256" key="1">
    <source>
        <dbReference type="SAM" id="MobiDB-lite"/>
    </source>
</evidence>
<feature type="region of interest" description="Disordered" evidence="1">
    <location>
        <begin position="116"/>
        <end position="189"/>
    </location>
</feature>
<dbReference type="Proteomes" id="UP001165041">
    <property type="component" value="Unassembled WGS sequence"/>
</dbReference>
<dbReference type="EMBL" id="BSSA01000007">
    <property type="protein sequence ID" value="GLW70240.1"/>
    <property type="molecule type" value="Genomic_DNA"/>
</dbReference>